<dbReference type="Gene3D" id="2.40.170.20">
    <property type="entry name" value="TonB-dependent receptor, beta-barrel domain"/>
    <property type="match status" value="1"/>
</dbReference>
<feature type="signal peptide" evidence="8">
    <location>
        <begin position="1"/>
        <end position="19"/>
    </location>
</feature>
<protein>
    <submittedName>
        <fullName evidence="10">SusC/RagA family TonB-linked outer membrane protein</fullName>
    </submittedName>
</protein>
<gene>
    <name evidence="10" type="ORF">ACFSR2_21785</name>
</gene>
<evidence type="ECO:0000256" key="3">
    <source>
        <dbReference type="ARBA" id="ARBA00022452"/>
    </source>
</evidence>
<dbReference type="Pfam" id="PF07715">
    <property type="entry name" value="Plug"/>
    <property type="match status" value="1"/>
</dbReference>
<dbReference type="PROSITE" id="PS52016">
    <property type="entry name" value="TONB_DEPENDENT_REC_3"/>
    <property type="match status" value="1"/>
</dbReference>
<evidence type="ECO:0000256" key="2">
    <source>
        <dbReference type="ARBA" id="ARBA00022448"/>
    </source>
</evidence>
<dbReference type="SUPFAM" id="SSF56935">
    <property type="entry name" value="Porins"/>
    <property type="match status" value="1"/>
</dbReference>
<dbReference type="Gene3D" id="2.170.130.10">
    <property type="entry name" value="TonB-dependent receptor, plug domain"/>
    <property type="match status" value="1"/>
</dbReference>
<dbReference type="InterPro" id="IPR008969">
    <property type="entry name" value="CarboxyPept-like_regulatory"/>
</dbReference>
<dbReference type="Proteomes" id="UP001597510">
    <property type="component" value="Unassembled WGS sequence"/>
</dbReference>
<keyword evidence="11" id="KW-1185">Reference proteome</keyword>
<dbReference type="EMBL" id="JBHULC010000038">
    <property type="protein sequence ID" value="MFD2523545.1"/>
    <property type="molecule type" value="Genomic_DNA"/>
</dbReference>
<organism evidence="10 11">
    <name type="scientific">Emticicia soli</name>
    <dbReference type="NCBI Taxonomy" id="2027878"/>
    <lineage>
        <taxon>Bacteria</taxon>
        <taxon>Pseudomonadati</taxon>
        <taxon>Bacteroidota</taxon>
        <taxon>Cytophagia</taxon>
        <taxon>Cytophagales</taxon>
        <taxon>Leadbetterellaceae</taxon>
        <taxon>Emticicia</taxon>
    </lineage>
</organism>
<keyword evidence="5 7" id="KW-0472">Membrane</keyword>
<proteinExistence type="inferred from homology"/>
<evidence type="ECO:0000313" key="11">
    <source>
        <dbReference type="Proteomes" id="UP001597510"/>
    </source>
</evidence>
<dbReference type="InterPro" id="IPR036942">
    <property type="entry name" value="Beta-barrel_TonB_sf"/>
</dbReference>
<evidence type="ECO:0000256" key="1">
    <source>
        <dbReference type="ARBA" id="ARBA00004571"/>
    </source>
</evidence>
<dbReference type="SUPFAM" id="SSF49464">
    <property type="entry name" value="Carboxypeptidase regulatory domain-like"/>
    <property type="match status" value="1"/>
</dbReference>
<comment type="caution">
    <text evidence="10">The sequence shown here is derived from an EMBL/GenBank/DDBJ whole genome shotgun (WGS) entry which is preliminary data.</text>
</comment>
<dbReference type="NCBIfam" id="TIGR04056">
    <property type="entry name" value="OMP_RagA_SusC"/>
    <property type="match status" value="1"/>
</dbReference>
<dbReference type="InterPro" id="IPR012910">
    <property type="entry name" value="Plug_dom"/>
</dbReference>
<feature type="chain" id="PRO_5045615821" evidence="8">
    <location>
        <begin position="20"/>
        <end position="1062"/>
    </location>
</feature>
<dbReference type="Pfam" id="PF13715">
    <property type="entry name" value="CarbopepD_reg_2"/>
    <property type="match status" value="1"/>
</dbReference>
<keyword evidence="4 7" id="KW-0812">Transmembrane</keyword>
<evidence type="ECO:0000256" key="7">
    <source>
        <dbReference type="PROSITE-ProRule" id="PRU01360"/>
    </source>
</evidence>
<dbReference type="RefSeq" id="WP_340233501.1">
    <property type="nucleotide sequence ID" value="NZ_JBBEWC010000001.1"/>
</dbReference>
<feature type="domain" description="TonB-dependent receptor plug" evidence="9">
    <location>
        <begin position="113"/>
        <end position="218"/>
    </location>
</feature>
<evidence type="ECO:0000256" key="4">
    <source>
        <dbReference type="ARBA" id="ARBA00022692"/>
    </source>
</evidence>
<comment type="similarity">
    <text evidence="7">Belongs to the TonB-dependent receptor family.</text>
</comment>
<comment type="subcellular location">
    <subcellularLocation>
        <location evidence="1 7">Cell outer membrane</location>
        <topology evidence="1 7">Multi-pass membrane protein</topology>
    </subcellularLocation>
</comment>
<keyword evidence="2 7" id="KW-0813">Transport</keyword>
<reference evidence="11" key="1">
    <citation type="journal article" date="2019" name="Int. J. Syst. Evol. Microbiol.">
        <title>The Global Catalogue of Microorganisms (GCM) 10K type strain sequencing project: providing services to taxonomists for standard genome sequencing and annotation.</title>
        <authorList>
            <consortium name="The Broad Institute Genomics Platform"/>
            <consortium name="The Broad Institute Genome Sequencing Center for Infectious Disease"/>
            <person name="Wu L."/>
            <person name="Ma J."/>
        </authorList>
    </citation>
    <scope>NUCLEOTIDE SEQUENCE [LARGE SCALE GENOMIC DNA]</scope>
    <source>
        <strain evidence="11">KCTC 52344</strain>
    </source>
</reference>
<keyword evidence="3 7" id="KW-1134">Transmembrane beta strand</keyword>
<sequence length="1062" mass="115375">MRKLLLACFMLAWASYAFAQDVNVTGKVTADDGSALPGVSVVLQGTNRGTQTDADGNYKISATKGGSLLFSFIGFETQTVAVGNMSVINITLKSDAAQLNEVVVTALGISREKKSLTYTAQSINSEKLTVSRDANVGNALAGKIAGVHVLGQSGAKFGSPNIRIRGVNSLTGGDPLYVVDGTPVGSIADVNMDDVENLTVLKGPSATALYGNRASGGVIVITTKRAKSGETTFSINHSTTMDRVALLPKYQNEYGGGYSQDWETFEYNPAIHPASWASFNGQKMLDYSADESWGPRLDGSPHRSAFSWQQGPQFGQLTPYEASPNNVRDFFEKPFSHNTNLAFAKGGDNFQSRVSYTHLDNNGIIPNSKQLRDFISAKNTFNLTKKFSATLDITYSATRAKNVPADNYGSSGSTTGSMGLSGTIPVATVGYNQTVGSFNQWFQRQLKIEDLRNYKNPDGTYRSWNIGGPLDPKPKYWDSPYTQVYDNTNLNNNDRIYGSFGLNYKIFDFLTASVTTRRDWRNYYGEGRIAYGTLNAGGLGAYANYNTTGYENNHEAILALDKTLGKVSIIATAGGNIRYSKTTVLSQSTVGGLTSPSFYNIGASKDRPAVTNNLFERQVNSLFGSASIGYDNTYFLEGTIRNDWSSTLPVAHNSYIYPSIGGSVVVSELLPKNSVLSFAKVRASYAQVGTDVDPYRIYQLYDIGNPYGSNPTLYPRTQLPNADLKPGLSSAYEGGIDLKFLNNRISVEFTAYKNKNKNQILGLSVPPASGYASTLINAGLIQTQGFELHIGATPIKTSTGFTWDMDINFDRNTSKIVELSEGLSNFQLGGPTWRTLTVNARVGEQWGILQGRGYVTNDKGEKVVGPDGHYLAQDNKLLGSVLPKFKGGFLNVVTYKNFSFRANIDFIVGGKFFSTTRMFNAYAGLAAETAGLNELGNPKRDPVSEGGGILLPGVTADGKPNTVRVETQSFYEDKMFAFNEAWIYDQTYVKLREVSLGYSFPKGFLNNKAIKSARVALIVRNPVLIYSAAGGGIDISEAEVYWTEGGQLPPVRSFGINLNLGF</sequence>
<dbReference type="InterPro" id="IPR037066">
    <property type="entry name" value="Plug_dom_sf"/>
</dbReference>
<dbReference type="Gene3D" id="2.60.40.1120">
    <property type="entry name" value="Carboxypeptidase-like, regulatory domain"/>
    <property type="match status" value="1"/>
</dbReference>
<dbReference type="NCBIfam" id="TIGR04057">
    <property type="entry name" value="SusC_RagA_signa"/>
    <property type="match status" value="1"/>
</dbReference>
<evidence type="ECO:0000256" key="5">
    <source>
        <dbReference type="ARBA" id="ARBA00023136"/>
    </source>
</evidence>
<evidence type="ECO:0000256" key="6">
    <source>
        <dbReference type="ARBA" id="ARBA00023237"/>
    </source>
</evidence>
<keyword evidence="8" id="KW-0732">Signal</keyword>
<evidence type="ECO:0000256" key="8">
    <source>
        <dbReference type="SAM" id="SignalP"/>
    </source>
</evidence>
<dbReference type="InterPro" id="IPR023997">
    <property type="entry name" value="TonB-dep_OMP_SusC/RagA_CS"/>
</dbReference>
<evidence type="ECO:0000313" key="10">
    <source>
        <dbReference type="EMBL" id="MFD2523545.1"/>
    </source>
</evidence>
<dbReference type="InterPro" id="IPR039426">
    <property type="entry name" value="TonB-dep_rcpt-like"/>
</dbReference>
<name>A0ABW5JD69_9BACT</name>
<keyword evidence="6 7" id="KW-0998">Cell outer membrane</keyword>
<evidence type="ECO:0000259" key="9">
    <source>
        <dbReference type="Pfam" id="PF07715"/>
    </source>
</evidence>
<accession>A0ABW5JD69</accession>
<dbReference type="InterPro" id="IPR023996">
    <property type="entry name" value="TonB-dep_OMP_SusC/RagA"/>
</dbReference>